<dbReference type="InterPro" id="IPR051094">
    <property type="entry name" value="Diverse_Catalytic_Enzymes"/>
</dbReference>
<comment type="similarity">
    <text evidence="2">Belongs to the dGTPase family. Type 2 subfamily.</text>
</comment>
<reference evidence="4" key="1">
    <citation type="journal article" date="2021" name="PeerJ">
        <title>Extensive microbial diversity within the chicken gut microbiome revealed by metagenomics and culture.</title>
        <authorList>
            <person name="Gilroy R."/>
            <person name="Ravi A."/>
            <person name="Getino M."/>
            <person name="Pursley I."/>
            <person name="Horton D.L."/>
            <person name="Alikhan N.F."/>
            <person name="Baker D."/>
            <person name="Gharbi K."/>
            <person name="Hall N."/>
            <person name="Watson M."/>
            <person name="Adriaenssens E.M."/>
            <person name="Foster-Nyarko E."/>
            <person name="Jarju S."/>
            <person name="Secka A."/>
            <person name="Antonio M."/>
            <person name="Oren A."/>
            <person name="Chaudhuri R.R."/>
            <person name="La Ragione R."/>
            <person name="Hildebrand F."/>
            <person name="Pallen M.J."/>
        </authorList>
    </citation>
    <scope>NUCLEOTIDE SEQUENCE</scope>
    <source>
        <strain evidence="4">ChiBcec8-13705</strain>
    </source>
</reference>
<evidence type="ECO:0000256" key="1">
    <source>
        <dbReference type="ARBA" id="ARBA00022801"/>
    </source>
</evidence>
<dbReference type="SMART" id="SM00471">
    <property type="entry name" value="HDc"/>
    <property type="match status" value="1"/>
</dbReference>
<dbReference type="InterPro" id="IPR006674">
    <property type="entry name" value="HD_domain"/>
</dbReference>
<reference evidence="4" key="2">
    <citation type="submission" date="2021-04" db="EMBL/GenBank/DDBJ databases">
        <authorList>
            <person name="Gilroy R."/>
        </authorList>
    </citation>
    <scope>NUCLEOTIDE SEQUENCE</scope>
    <source>
        <strain evidence="4">ChiBcec8-13705</strain>
    </source>
</reference>
<proteinExistence type="inferred from homology"/>
<dbReference type="SUPFAM" id="SSF109604">
    <property type="entry name" value="HD-domain/PDEase-like"/>
    <property type="match status" value="1"/>
</dbReference>
<protein>
    <recommendedName>
        <fullName evidence="2">Deoxyguanosinetriphosphate triphosphohydrolase-like protein</fullName>
    </recommendedName>
</protein>
<dbReference type="InterPro" id="IPR026875">
    <property type="entry name" value="PHydrolase_assoc_dom"/>
</dbReference>
<dbReference type="Gene3D" id="1.10.3210.10">
    <property type="entry name" value="Hypothetical protein af1432"/>
    <property type="match status" value="1"/>
</dbReference>
<dbReference type="AlphaFoldDB" id="A0A9D2M8A9"/>
<gene>
    <name evidence="4" type="ORF">H9945_08585</name>
</gene>
<organism evidence="4 5">
    <name type="scientific">Candidatus Gemmiger avicola</name>
    <dbReference type="NCBI Taxonomy" id="2838605"/>
    <lineage>
        <taxon>Bacteria</taxon>
        <taxon>Bacillati</taxon>
        <taxon>Bacillota</taxon>
        <taxon>Clostridia</taxon>
        <taxon>Eubacteriales</taxon>
        <taxon>Gemmiger</taxon>
    </lineage>
</organism>
<evidence type="ECO:0000313" key="4">
    <source>
        <dbReference type="EMBL" id="HJB42541.1"/>
    </source>
</evidence>
<dbReference type="HAMAP" id="MF_01212">
    <property type="entry name" value="dGTPase_type2"/>
    <property type="match status" value="1"/>
</dbReference>
<dbReference type="PANTHER" id="PTHR35795">
    <property type="entry name" value="SLR1885 PROTEIN"/>
    <property type="match status" value="1"/>
</dbReference>
<keyword evidence="1 2" id="KW-0378">Hydrolase</keyword>
<comment type="caution">
    <text evidence="4">The sequence shown here is derived from an EMBL/GenBank/DDBJ whole genome shotgun (WGS) entry which is preliminary data.</text>
</comment>
<evidence type="ECO:0000256" key="2">
    <source>
        <dbReference type="HAMAP-Rule" id="MF_01212"/>
    </source>
</evidence>
<name>A0A9D2M8A9_9FIRM</name>
<dbReference type="NCBIfam" id="TIGR01353">
    <property type="entry name" value="dGTP_triPase"/>
    <property type="match status" value="1"/>
</dbReference>
<dbReference type="InterPro" id="IPR023023">
    <property type="entry name" value="dNTPase_2"/>
</dbReference>
<dbReference type="Pfam" id="PF13286">
    <property type="entry name" value="HD_assoc"/>
    <property type="match status" value="1"/>
</dbReference>
<dbReference type="Pfam" id="PF01966">
    <property type="entry name" value="HD"/>
    <property type="match status" value="1"/>
</dbReference>
<sequence length="333" mass="37877">MTVREQTQTIERLTLSRYAALSERSRGRRRPEPEDPLRPCYQRDRDRILHCKAFRRLKQKTQVFLSPEGDHYRTRLTHTLEVSQIARTIARALRLNEDLTEAIALGHDLGHTPFGHAGERALNKLCPGGFTHYRQSLRVVDSLEKDGRGLNLSWEVRNGIITHTTGAWARTLEGCAVRYADHIAFLNHDIEDAITAGVLSPEAIPADAVRVLGKTKSERITTMITDLVANTPGDRMGFSSEVEDAYLLLKDFMYSTVYVDKEAKREEGKVDKLVGELYERLSANPSLMPTFYMQIAFNEGIDRAVADYISGMSDQFAVRLFEELFVPQKWHVL</sequence>
<accession>A0A9D2M8A9</accession>
<dbReference type="EMBL" id="DWYG01000145">
    <property type="protein sequence ID" value="HJB42541.1"/>
    <property type="molecule type" value="Genomic_DNA"/>
</dbReference>
<dbReference type="Proteomes" id="UP000886803">
    <property type="component" value="Unassembled WGS sequence"/>
</dbReference>
<evidence type="ECO:0000313" key="5">
    <source>
        <dbReference type="Proteomes" id="UP000886803"/>
    </source>
</evidence>
<dbReference type="InterPro" id="IPR006261">
    <property type="entry name" value="dGTPase"/>
</dbReference>
<dbReference type="CDD" id="cd00077">
    <property type="entry name" value="HDc"/>
    <property type="match status" value="1"/>
</dbReference>
<dbReference type="InterPro" id="IPR003607">
    <property type="entry name" value="HD/PDEase_dom"/>
</dbReference>
<evidence type="ECO:0000259" key="3">
    <source>
        <dbReference type="PROSITE" id="PS51831"/>
    </source>
</evidence>
<dbReference type="PROSITE" id="PS51831">
    <property type="entry name" value="HD"/>
    <property type="match status" value="1"/>
</dbReference>
<dbReference type="PANTHER" id="PTHR35795:SF1">
    <property type="entry name" value="BIS(5'-NUCLEOSYL)-TETRAPHOSPHATASE, SYMMETRICAL"/>
    <property type="match status" value="1"/>
</dbReference>
<feature type="domain" description="HD" evidence="3">
    <location>
        <begin position="75"/>
        <end position="186"/>
    </location>
</feature>
<dbReference type="GO" id="GO:0016793">
    <property type="term" value="F:triphosphoric monoester hydrolase activity"/>
    <property type="evidence" value="ECO:0007669"/>
    <property type="project" value="InterPro"/>
</dbReference>
<dbReference type="NCBIfam" id="NF002327">
    <property type="entry name" value="PRK01286.1-2"/>
    <property type="match status" value="1"/>
</dbReference>